<evidence type="ECO:0000313" key="2">
    <source>
        <dbReference type="Proteomes" id="UP000011115"/>
    </source>
</evidence>
<protein>
    <submittedName>
        <fullName evidence="1">Uncharacterized protein</fullName>
    </submittedName>
</protein>
<dbReference type="InParanoid" id="M1B8Z5"/>
<dbReference type="Gramene" id="PGSC0003DMT400039923">
    <property type="protein sequence ID" value="PGSC0003DMT400039923"/>
    <property type="gene ID" value="PGSC0003DMG400015443"/>
</dbReference>
<dbReference type="Proteomes" id="UP000011115">
    <property type="component" value="Unassembled WGS sequence"/>
</dbReference>
<dbReference type="AlphaFoldDB" id="M1B8Z5"/>
<dbReference type="EnsemblPlants" id="PGSC0003DMT400039925">
    <property type="protein sequence ID" value="PGSC0003DMT400039925"/>
    <property type="gene ID" value="PGSC0003DMG400015443"/>
</dbReference>
<dbReference type="PaxDb" id="4113-PGSC0003DMT400039923"/>
<keyword evidence="2" id="KW-1185">Reference proteome</keyword>
<dbReference type="EnsemblPlants" id="PGSC0003DMT400039923">
    <property type="protein sequence ID" value="PGSC0003DMT400039923"/>
    <property type="gene ID" value="PGSC0003DMG400015443"/>
</dbReference>
<organism evidence="1 2">
    <name type="scientific">Solanum tuberosum</name>
    <name type="common">Potato</name>
    <dbReference type="NCBI Taxonomy" id="4113"/>
    <lineage>
        <taxon>Eukaryota</taxon>
        <taxon>Viridiplantae</taxon>
        <taxon>Streptophyta</taxon>
        <taxon>Embryophyta</taxon>
        <taxon>Tracheophyta</taxon>
        <taxon>Spermatophyta</taxon>
        <taxon>Magnoliopsida</taxon>
        <taxon>eudicotyledons</taxon>
        <taxon>Gunneridae</taxon>
        <taxon>Pentapetalae</taxon>
        <taxon>asterids</taxon>
        <taxon>lamiids</taxon>
        <taxon>Solanales</taxon>
        <taxon>Solanaceae</taxon>
        <taxon>Solanoideae</taxon>
        <taxon>Solaneae</taxon>
        <taxon>Solanum</taxon>
    </lineage>
</organism>
<sequence>MVRKWTSRVMTSGYRIPDCYYADMLLPFPIGQHWDQIFFLVAANLEGKLFQNKNCLEFVWFYP</sequence>
<dbReference type="HOGENOM" id="CLU_2890221_0_0_1"/>
<dbReference type="Gramene" id="PGSC0003DMT400039925">
    <property type="protein sequence ID" value="PGSC0003DMT400039925"/>
    <property type="gene ID" value="PGSC0003DMG400015443"/>
</dbReference>
<proteinExistence type="predicted"/>
<reference evidence="1" key="2">
    <citation type="submission" date="2015-06" db="UniProtKB">
        <authorList>
            <consortium name="EnsemblPlants"/>
        </authorList>
    </citation>
    <scope>IDENTIFICATION</scope>
    <source>
        <strain evidence="1">DM1-3 516 R44</strain>
    </source>
</reference>
<reference evidence="2" key="1">
    <citation type="journal article" date="2011" name="Nature">
        <title>Genome sequence and analysis of the tuber crop potato.</title>
        <authorList>
            <consortium name="The Potato Genome Sequencing Consortium"/>
        </authorList>
    </citation>
    <scope>NUCLEOTIDE SEQUENCE [LARGE SCALE GENOMIC DNA]</scope>
    <source>
        <strain evidence="2">cv. DM1-3 516 R44</strain>
    </source>
</reference>
<evidence type="ECO:0000313" key="1">
    <source>
        <dbReference type="EnsemblPlants" id="PGSC0003DMT400039925"/>
    </source>
</evidence>
<accession>M1B8Z5</accession>
<name>M1B8Z5_SOLTU</name>